<organism evidence="3 4">
    <name type="scientific">Aphis craccivora</name>
    <name type="common">Cowpea aphid</name>
    <dbReference type="NCBI Taxonomy" id="307492"/>
    <lineage>
        <taxon>Eukaryota</taxon>
        <taxon>Metazoa</taxon>
        <taxon>Ecdysozoa</taxon>
        <taxon>Arthropoda</taxon>
        <taxon>Hexapoda</taxon>
        <taxon>Insecta</taxon>
        <taxon>Pterygota</taxon>
        <taxon>Neoptera</taxon>
        <taxon>Paraneoptera</taxon>
        <taxon>Hemiptera</taxon>
        <taxon>Sternorrhyncha</taxon>
        <taxon>Aphidomorpha</taxon>
        <taxon>Aphidoidea</taxon>
        <taxon>Aphididae</taxon>
        <taxon>Aphidini</taxon>
        <taxon>Aphis</taxon>
        <taxon>Aphis</taxon>
    </lineage>
</organism>
<dbReference type="Pfam" id="PF17921">
    <property type="entry name" value="Integrase_H2C2"/>
    <property type="match status" value="1"/>
</dbReference>
<evidence type="ECO:0000259" key="2">
    <source>
        <dbReference type="Pfam" id="PF17921"/>
    </source>
</evidence>
<sequence length="108" mass="12396">MVLEASTFNQTLAIKQGTNQVRVMIGYYFMFQQICVNKLFALVMMICVTYWFPKLTEHVKKYISSCLKCIIFSPKEGKGEGLLNLIDKGNTPFQTIHIDHFGPINQTK</sequence>
<dbReference type="Proteomes" id="UP000478052">
    <property type="component" value="Unassembled WGS sequence"/>
</dbReference>
<evidence type="ECO:0000313" key="4">
    <source>
        <dbReference type="Proteomes" id="UP000478052"/>
    </source>
</evidence>
<keyword evidence="1" id="KW-1133">Transmembrane helix</keyword>
<keyword evidence="1" id="KW-0812">Transmembrane</keyword>
<proteinExistence type="predicted"/>
<accession>A0A6G0XU95</accession>
<feature type="transmembrane region" description="Helical" evidence="1">
    <location>
        <begin position="25"/>
        <end position="52"/>
    </location>
</feature>
<keyword evidence="1" id="KW-0472">Membrane</keyword>
<dbReference type="OrthoDB" id="115435at2759"/>
<dbReference type="AlphaFoldDB" id="A0A6G0XU95"/>
<feature type="domain" description="Integrase zinc-binding" evidence="2">
    <location>
        <begin position="44"/>
        <end position="71"/>
    </location>
</feature>
<evidence type="ECO:0000313" key="3">
    <source>
        <dbReference type="EMBL" id="KAF0744232.1"/>
    </source>
</evidence>
<dbReference type="InterPro" id="IPR041588">
    <property type="entry name" value="Integrase_H2C2"/>
</dbReference>
<gene>
    <name evidence="3" type="ORF">FWK35_00018398</name>
</gene>
<dbReference type="EMBL" id="VUJU01007531">
    <property type="protein sequence ID" value="KAF0744232.1"/>
    <property type="molecule type" value="Genomic_DNA"/>
</dbReference>
<evidence type="ECO:0000256" key="1">
    <source>
        <dbReference type="SAM" id="Phobius"/>
    </source>
</evidence>
<reference evidence="3 4" key="1">
    <citation type="submission" date="2019-08" db="EMBL/GenBank/DDBJ databases">
        <title>Whole genome of Aphis craccivora.</title>
        <authorList>
            <person name="Voronova N.V."/>
            <person name="Shulinski R.S."/>
            <person name="Bandarenka Y.V."/>
            <person name="Zhorov D.G."/>
            <person name="Warner D."/>
        </authorList>
    </citation>
    <scope>NUCLEOTIDE SEQUENCE [LARGE SCALE GENOMIC DNA]</scope>
    <source>
        <strain evidence="3">180601</strain>
        <tissue evidence="3">Whole Body</tissue>
    </source>
</reference>
<comment type="caution">
    <text evidence="3">The sequence shown here is derived from an EMBL/GenBank/DDBJ whole genome shotgun (WGS) entry which is preliminary data.</text>
</comment>
<protein>
    <recommendedName>
        <fullName evidence="2">Integrase zinc-binding domain-containing protein</fullName>
    </recommendedName>
</protein>
<keyword evidence="4" id="KW-1185">Reference proteome</keyword>
<name>A0A6G0XU95_APHCR</name>